<feature type="coiled-coil region" evidence="1">
    <location>
        <begin position="221"/>
        <end position="255"/>
    </location>
</feature>
<keyword evidence="4" id="KW-1185">Reference proteome</keyword>
<dbReference type="RefSeq" id="WP_114563519.1">
    <property type="nucleotide sequence ID" value="NZ_CP031124.1"/>
</dbReference>
<evidence type="ECO:0000313" key="3">
    <source>
        <dbReference type="EMBL" id="AXF86445.1"/>
    </source>
</evidence>
<feature type="transmembrane region" description="Helical" evidence="2">
    <location>
        <begin position="12"/>
        <end position="36"/>
    </location>
</feature>
<dbReference type="Proteomes" id="UP000252182">
    <property type="component" value="Chromosome"/>
</dbReference>
<dbReference type="AlphaFoldDB" id="A0A345DDK7"/>
<organism evidence="3 4">
    <name type="scientific">Ephemeroptericola cinctiostellae</name>
    <dbReference type="NCBI Taxonomy" id="2268024"/>
    <lineage>
        <taxon>Bacteria</taxon>
        <taxon>Pseudomonadati</taxon>
        <taxon>Pseudomonadota</taxon>
        <taxon>Betaproteobacteria</taxon>
        <taxon>Burkholderiales</taxon>
        <taxon>Burkholderiaceae</taxon>
        <taxon>Ephemeroptericola</taxon>
    </lineage>
</organism>
<sequence length="348" mass="38603">MKLQNIYLHLYRIIGFIFLAGLVCAILWYALSVLFFSSNSNWSIPLVLSPTQDKVIGHLSQVSSFEQNLSKQKIELMTNAEELKSKQALLESTIGLNERLSQSMNAQAQRYAHAGKDMAAVVNEKQHAFLSNKGNLDAAQASLKSIDRELRLGLITKQQAASQRLSLYALSSTMINDKAQIQQLKSQTGEMASAANTLSGGDSNLAAIVSVSQGAELNIKLVQLKNDILKLKASNADLEKNIASSDKTLEGLKDSPYLLAIRHPTNVIFVPYENMGGVHEGAPIYTCYLKMIFCAQSGQITRVYEAEEYARHPMFKTDLKGRFVGVNFEEEKDAQKDIAFIDHRPLLF</sequence>
<keyword evidence="2" id="KW-0472">Membrane</keyword>
<evidence type="ECO:0000313" key="4">
    <source>
        <dbReference type="Proteomes" id="UP000252182"/>
    </source>
</evidence>
<dbReference type="EMBL" id="CP031124">
    <property type="protein sequence ID" value="AXF86445.1"/>
    <property type="molecule type" value="Genomic_DNA"/>
</dbReference>
<proteinExistence type="predicted"/>
<evidence type="ECO:0000256" key="2">
    <source>
        <dbReference type="SAM" id="Phobius"/>
    </source>
</evidence>
<dbReference type="OrthoDB" id="5379512at2"/>
<keyword evidence="1" id="KW-0175">Coiled coil</keyword>
<keyword evidence="2" id="KW-0812">Transmembrane</keyword>
<gene>
    <name evidence="3" type="ORF">DTO96_102199</name>
</gene>
<accession>A0A345DDK7</accession>
<evidence type="ECO:0000256" key="1">
    <source>
        <dbReference type="SAM" id="Coils"/>
    </source>
</evidence>
<dbReference type="KEGG" id="hyf:DTO96_102199"/>
<reference evidence="4" key="1">
    <citation type="submission" date="2018-07" db="EMBL/GenBank/DDBJ databases">
        <authorList>
            <person name="Kim H."/>
        </authorList>
    </citation>
    <scope>NUCLEOTIDE SEQUENCE [LARGE SCALE GENOMIC DNA]</scope>
    <source>
        <strain evidence="4">F02</strain>
    </source>
</reference>
<name>A0A345DDK7_9BURK</name>
<protein>
    <submittedName>
        <fullName evidence="3">Uncharacterized protein</fullName>
    </submittedName>
</protein>
<keyword evidence="2" id="KW-1133">Transmembrane helix</keyword>